<dbReference type="NCBIfam" id="TIGR02271">
    <property type="entry name" value="YsnF/AvaK domain"/>
    <property type="match status" value="1"/>
</dbReference>
<accession>A6TU54</accession>
<dbReference type="eggNOG" id="COG3861">
    <property type="taxonomic scope" value="Bacteria"/>
</dbReference>
<gene>
    <name evidence="3" type="ordered locus">Amet_3600</name>
</gene>
<dbReference type="InterPro" id="IPR019060">
    <property type="entry name" value="DUF2382"/>
</dbReference>
<sequence>MSKFFGIFGSDDDKIEKEEDKARNVDDKSLRLRREELDISKNRVQVGEVELSKEIVEEQKIVDVPVSHEEVIIERHSINNESSDSPITDEETIHIPISEDQVQVDKHTVITGEIEAHKRQVEDTRHIEATLKKEDAHVNKEGNAKIKDEDEENDRGFH</sequence>
<reference evidence="4" key="1">
    <citation type="journal article" date="2016" name="Genome Announc.">
        <title>Complete genome sequence of Alkaliphilus metalliredigens strain QYMF, an alkaliphilic and metal-reducing bacterium isolated from borax-contaminated leachate ponds.</title>
        <authorList>
            <person name="Hwang C."/>
            <person name="Copeland A."/>
            <person name="Lucas S."/>
            <person name="Lapidus A."/>
            <person name="Barry K."/>
            <person name="Detter J.C."/>
            <person name="Glavina Del Rio T."/>
            <person name="Hammon N."/>
            <person name="Israni S."/>
            <person name="Dalin E."/>
            <person name="Tice H."/>
            <person name="Pitluck S."/>
            <person name="Chertkov O."/>
            <person name="Brettin T."/>
            <person name="Bruce D."/>
            <person name="Han C."/>
            <person name="Schmutz J."/>
            <person name="Larimer F."/>
            <person name="Land M.L."/>
            <person name="Hauser L."/>
            <person name="Kyrpides N."/>
            <person name="Mikhailova N."/>
            <person name="Ye Q."/>
            <person name="Zhou J."/>
            <person name="Richardson P."/>
            <person name="Fields M.W."/>
        </authorList>
    </citation>
    <scope>NUCLEOTIDE SEQUENCE [LARGE SCALE GENOMIC DNA]</scope>
    <source>
        <strain evidence="4">QYMF</strain>
    </source>
</reference>
<dbReference type="EMBL" id="CP000724">
    <property type="protein sequence ID" value="ABR49722.1"/>
    <property type="molecule type" value="Genomic_DNA"/>
</dbReference>
<feature type="domain" description="DUF2382" evidence="2">
    <location>
        <begin position="30"/>
        <end position="138"/>
    </location>
</feature>
<feature type="region of interest" description="Disordered" evidence="1">
    <location>
        <begin position="129"/>
        <end position="158"/>
    </location>
</feature>
<evidence type="ECO:0000259" key="2">
    <source>
        <dbReference type="Pfam" id="PF09557"/>
    </source>
</evidence>
<organism evidence="3 4">
    <name type="scientific">Alkaliphilus metalliredigens (strain QYMF)</name>
    <dbReference type="NCBI Taxonomy" id="293826"/>
    <lineage>
        <taxon>Bacteria</taxon>
        <taxon>Bacillati</taxon>
        <taxon>Bacillota</taxon>
        <taxon>Clostridia</taxon>
        <taxon>Peptostreptococcales</taxon>
        <taxon>Natronincolaceae</taxon>
        <taxon>Alkaliphilus</taxon>
    </lineage>
</organism>
<evidence type="ECO:0000256" key="1">
    <source>
        <dbReference type="SAM" id="MobiDB-lite"/>
    </source>
</evidence>
<name>A6TU54_ALKMQ</name>
<proteinExistence type="predicted"/>
<dbReference type="Proteomes" id="UP000001572">
    <property type="component" value="Chromosome"/>
</dbReference>
<dbReference type="RefSeq" id="WP_012064682.1">
    <property type="nucleotide sequence ID" value="NC_009633.1"/>
</dbReference>
<protein>
    <submittedName>
        <fullName evidence="3">Uncharacterized conserved protein, repeat-containing protein</fullName>
    </submittedName>
</protein>
<keyword evidence="4" id="KW-1185">Reference proteome</keyword>
<evidence type="ECO:0000313" key="4">
    <source>
        <dbReference type="Proteomes" id="UP000001572"/>
    </source>
</evidence>
<evidence type="ECO:0000313" key="3">
    <source>
        <dbReference type="EMBL" id="ABR49722.1"/>
    </source>
</evidence>
<dbReference type="HOGENOM" id="CLU_108392_1_1_9"/>
<dbReference type="PANTHER" id="PTHR38463:SF1">
    <property type="entry name" value="STRESS RESPONSE PROTEIN YSNF"/>
    <property type="match status" value="1"/>
</dbReference>
<dbReference type="STRING" id="293826.Amet_3600"/>
<dbReference type="KEGG" id="amt:Amet_3600"/>
<dbReference type="OrthoDB" id="118405at2"/>
<dbReference type="PANTHER" id="PTHR38463">
    <property type="entry name" value="STRESS RESPONSE PROTEIN YSNF"/>
    <property type="match status" value="1"/>
</dbReference>
<dbReference type="AlphaFoldDB" id="A6TU54"/>
<dbReference type="Pfam" id="PF09557">
    <property type="entry name" value="DUF2382"/>
    <property type="match status" value="1"/>
</dbReference>
<dbReference type="InterPro" id="IPR052967">
    <property type="entry name" value="Stress_Response_Assoc"/>
</dbReference>